<gene>
    <name evidence="1" type="ORF">ANN_20770</name>
</gene>
<protein>
    <submittedName>
        <fullName evidence="1">Uncharacterized protein</fullName>
    </submittedName>
</protein>
<dbReference type="EMBL" id="JAJSOF020000029">
    <property type="protein sequence ID" value="KAJ4432154.1"/>
    <property type="molecule type" value="Genomic_DNA"/>
</dbReference>
<reference evidence="1 2" key="1">
    <citation type="journal article" date="2022" name="Allergy">
        <title>Genome assembly and annotation of Periplaneta americana reveal a comprehensive cockroach allergen profile.</title>
        <authorList>
            <person name="Wang L."/>
            <person name="Xiong Q."/>
            <person name="Saelim N."/>
            <person name="Wang L."/>
            <person name="Nong W."/>
            <person name="Wan A.T."/>
            <person name="Shi M."/>
            <person name="Liu X."/>
            <person name="Cao Q."/>
            <person name="Hui J.H.L."/>
            <person name="Sookrung N."/>
            <person name="Leung T.F."/>
            <person name="Tungtrongchitr A."/>
            <person name="Tsui S.K.W."/>
        </authorList>
    </citation>
    <scope>NUCLEOTIDE SEQUENCE [LARGE SCALE GENOMIC DNA]</scope>
    <source>
        <strain evidence="1">PWHHKU_190912</strain>
    </source>
</reference>
<accession>A0ABQ8SE75</accession>
<comment type="caution">
    <text evidence="1">The sequence shown here is derived from an EMBL/GenBank/DDBJ whole genome shotgun (WGS) entry which is preliminary data.</text>
</comment>
<evidence type="ECO:0000313" key="2">
    <source>
        <dbReference type="Proteomes" id="UP001148838"/>
    </source>
</evidence>
<dbReference type="Proteomes" id="UP001148838">
    <property type="component" value="Unassembled WGS sequence"/>
</dbReference>
<keyword evidence="2" id="KW-1185">Reference proteome</keyword>
<proteinExistence type="predicted"/>
<evidence type="ECO:0000313" key="1">
    <source>
        <dbReference type="EMBL" id="KAJ4432154.1"/>
    </source>
</evidence>
<sequence length="392" mass="44289">MSPGSSTESYPAFAHIGLRENPGKNLNQRLMPAHDVKWVFVPLSDVEPSFLNFLRYGFLNHTPPFIGFRNDRNEIQIQTVEPVVPEPTISEVEIAKKKSEEIQVSSLCQMLVLRVSHWDPNGVLYIPRLILHLMYCGLRSVTSSYLCSTMPKCSNYTPGSSPLMHVIKVHLFIKVQVFDYSRICNRKTTSKTSHYTKVVDIRCPEKNQYFRVCAHLTIYEIAQAHLNAIDLARDRTRNLGHRRPALYQLGNQVDLRENSGKNLNQVTCPKQDFNLGPLVSRSDVLLLHSGGHAEKLSVISWSGFGNAPGLRVTAIDFVRDRAYLLVFRTEPIRELRFVIGTHCCEHVILVSVQSAASASATEIKDSRMQLRRATSAVHKRAAKCTQAYGDIF</sequence>
<name>A0ABQ8SE75_PERAM</name>
<organism evidence="1 2">
    <name type="scientific">Periplaneta americana</name>
    <name type="common">American cockroach</name>
    <name type="synonym">Blatta americana</name>
    <dbReference type="NCBI Taxonomy" id="6978"/>
    <lineage>
        <taxon>Eukaryota</taxon>
        <taxon>Metazoa</taxon>
        <taxon>Ecdysozoa</taxon>
        <taxon>Arthropoda</taxon>
        <taxon>Hexapoda</taxon>
        <taxon>Insecta</taxon>
        <taxon>Pterygota</taxon>
        <taxon>Neoptera</taxon>
        <taxon>Polyneoptera</taxon>
        <taxon>Dictyoptera</taxon>
        <taxon>Blattodea</taxon>
        <taxon>Blattoidea</taxon>
        <taxon>Blattidae</taxon>
        <taxon>Blattinae</taxon>
        <taxon>Periplaneta</taxon>
    </lineage>
</organism>